<reference evidence="2" key="1">
    <citation type="submission" date="2022-11" db="UniProtKB">
        <authorList>
            <consortium name="WormBaseParasite"/>
        </authorList>
    </citation>
    <scope>IDENTIFICATION</scope>
</reference>
<organism evidence="1 2">
    <name type="scientific">Panagrolaimus sp. ES5</name>
    <dbReference type="NCBI Taxonomy" id="591445"/>
    <lineage>
        <taxon>Eukaryota</taxon>
        <taxon>Metazoa</taxon>
        <taxon>Ecdysozoa</taxon>
        <taxon>Nematoda</taxon>
        <taxon>Chromadorea</taxon>
        <taxon>Rhabditida</taxon>
        <taxon>Tylenchina</taxon>
        <taxon>Panagrolaimomorpha</taxon>
        <taxon>Panagrolaimoidea</taxon>
        <taxon>Panagrolaimidae</taxon>
        <taxon>Panagrolaimus</taxon>
    </lineage>
</organism>
<name>A0AC34FE73_9BILA</name>
<sequence length="335" mass="38609">MNNSGQNFSPYSDNLPRLTATPTSWPSYLRDSPPFLPNYNFNESFHQENANERNSTLPYYIDSSGSEYLGNTTFNDSNYSTQQMNFINENSLNQLSNRNNEVNEEEEVKNKKKLSNRKSKAYEREHKDEIEKSHIRNDKLVHEIKQQFQFWNGEKFHIKRLLRKLCIEYETCPVKERRQRNASQKTNFSKGPSNSVASSNVFPNDVPVRSNQCLICSSPNIEYHSSFELHCDIRSIKCEDSDYNDNISDVSQDNSDSESESSDAFSEIGKLLSLLLNLETAVNDEKLWGQSSTEDTSDTESESAADDTPGFEEFLNSFLRVTLKTTQNKNEEEEK</sequence>
<protein>
    <submittedName>
        <fullName evidence="2">Uncharacterized protein</fullName>
    </submittedName>
</protein>
<evidence type="ECO:0000313" key="2">
    <source>
        <dbReference type="WBParaSite" id="ES5_v2.g15657.t1"/>
    </source>
</evidence>
<dbReference type="WBParaSite" id="ES5_v2.g15657.t1">
    <property type="protein sequence ID" value="ES5_v2.g15657.t1"/>
    <property type="gene ID" value="ES5_v2.g15657"/>
</dbReference>
<dbReference type="Proteomes" id="UP000887579">
    <property type="component" value="Unplaced"/>
</dbReference>
<evidence type="ECO:0000313" key="1">
    <source>
        <dbReference type="Proteomes" id="UP000887579"/>
    </source>
</evidence>
<accession>A0AC34FE73</accession>
<proteinExistence type="predicted"/>